<comment type="pathway">
    <text evidence="2">Organic acid metabolism; glycolate biosynthesis; glycolate from 2-phosphoglycolate: step 1/1.</text>
</comment>
<evidence type="ECO:0000256" key="1">
    <source>
        <dbReference type="ARBA" id="ARBA00000830"/>
    </source>
</evidence>
<dbReference type="InterPro" id="IPR036412">
    <property type="entry name" value="HAD-like_sf"/>
</dbReference>
<evidence type="ECO:0000313" key="6">
    <source>
        <dbReference type="Proteomes" id="UP000249375"/>
    </source>
</evidence>
<keyword evidence="6" id="KW-1185">Reference proteome</keyword>
<dbReference type="PANTHER" id="PTHR43434:SF1">
    <property type="entry name" value="PHOSPHOGLYCOLATE PHOSPHATASE"/>
    <property type="match status" value="1"/>
</dbReference>
<dbReference type="GO" id="GO:0006281">
    <property type="term" value="P:DNA repair"/>
    <property type="evidence" value="ECO:0007669"/>
    <property type="project" value="TreeGrafter"/>
</dbReference>
<dbReference type="KEGG" id="alq:C7Y71_003455"/>
<dbReference type="NCBIfam" id="TIGR01509">
    <property type="entry name" value="HAD-SF-IA-v3"/>
    <property type="match status" value="1"/>
</dbReference>
<dbReference type="SUPFAM" id="SSF56784">
    <property type="entry name" value="HAD-like"/>
    <property type="match status" value="1"/>
</dbReference>
<dbReference type="SFLD" id="SFLDG01129">
    <property type="entry name" value="C1.5:_HAD__Beta-PGM__Phosphata"/>
    <property type="match status" value="1"/>
</dbReference>
<dbReference type="Gene3D" id="3.40.50.1000">
    <property type="entry name" value="HAD superfamily/HAD-like"/>
    <property type="match status" value="1"/>
</dbReference>
<sequence length="212" mass="23792">MINPTTYIFDLDGTLLDTLQDLKASTNHALRSHGLPERTTEEVRQFVGNGVRKLIERAVPENTPQEVLEAVFADFRKHYMDHCLDATAPYPGIIDMLRRIKAQGKRMAIVSNKLDPAVKELNERFFKEYIDLAVGESDTVRRKPAPDMVNTILQTLGITKEEMVYVGDSEVDLQTARNAGVGCISVLWGFRDKEILIANGATTFAKTPEEIK</sequence>
<dbReference type="Pfam" id="PF13419">
    <property type="entry name" value="HAD_2"/>
    <property type="match status" value="1"/>
</dbReference>
<dbReference type="Proteomes" id="UP000249375">
    <property type="component" value="Chromosome"/>
</dbReference>
<dbReference type="GO" id="GO:0008967">
    <property type="term" value="F:phosphoglycolate phosphatase activity"/>
    <property type="evidence" value="ECO:0007669"/>
    <property type="project" value="UniProtKB-EC"/>
</dbReference>
<dbReference type="Gene3D" id="1.10.150.240">
    <property type="entry name" value="Putative phosphatase, domain 2"/>
    <property type="match status" value="1"/>
</dbReference>
<dbReference type="SFLD" id="SFLDG01135">
    <property type="entry name" value="C1.5.6:_HAD__Beta-PGM__Phospha"/>
    <property type="match status" value="1"/>
</dbReference>
<reference evidence="5 6" key="1">
    <citation type="submission" date="2018-11" db="EMBL/GenBank/DDBJ databases">
        <authorList>
            <person name="Na S.W."/>
            <person name="Baik M."/>
        </authorList>
    </citation>
    <scope>NUCLEOTIDE SEQUENCE [LARGE SCALE GENOMIC DNA]</scope>
    <source>
        <strain evidence="5 6">E39</strain>
    </source>
</reference>
<dbReference type="RefSeq" id="WP_111898662.1">
    <property type="nucleotide sequence ID" value="NZ_CP033459.1"/>
</dbReference>
<dbReference type="InterPro" id="IPR023198">
    <property type="entry name" value="PGP-like_dom2"/>
</dbReference>
<dbReference type="InterPro" id="IPR023214">
    <property type="entry name" value="HAD_sf"/>
</dbReference>
<dbReference type="GO" id="GO:0005829">
    <property type="term" value="C:cytosol"/>
    <property type="evidence" value="ECO:0007669"/>
    <property type="project" value="TreeGrafter"/>
</dbReference>
<dbReference type="OrthoDB" id="9807630at2"/>
<dbReference type="FunFam" id="3.40.50.1000:FF:000022">
    <property type="entry name" value="Phosphoglycolate phosphatase"/>
    <property type="match status" value="1"/>
</dbReference>
<dbReference type="InterPro" id="IPR006439">
    <property type="entry name" value="HAD-SF_hydro_IA"/>
</dbReference>
<evidence type="ECO:0000256" key="2">
    <source>
        <dbReference type="ARBA" id="ARBA00004818"/>
    </source>
</evidence>
<dbReference type="AlphaFoldDB" id="A0A5P8E9T9"/>
<dbReference type="SFLD" id="SFLDS00003">
    <property type="entry name" value="Haloacid_Dehalogenase"/>
    <property type="match status" value="1"/>
</dbReference>
<organism evidence="5 6">
    <name type="scientific">Pseudoprevotella muciniphila</name>
    <dbReference type="NCBI Taxonomy" id="2133944"/>
    <lineage>
        <taxon>Bacteria</taxon>
        <taxon>Pseudomonadati</taxon>
        <taxon>Bacteroidota</taxon>
        <taxon>Bacteroidia</taxon>
        <taxon>Bacteroidales</taxon>
        <taxon>Prevotellaceae</taxon>
        <taxon>Pseudoprevotella</taxon>
    </lineage>
</organism>
<dbReference type="EMBL" id="CP033459">
    <property type="protein sequence ID" value="QFQ13693.1"/>
    <property type="molecule type" value="Genomic_DNA"/>
</dbReference>
<name>A0A5P8E9T9_9BACT</name>
<proteinExistence type="inferred from homology"/>
<dbReference type="InterPro" id="IPR006549">
    <property type="entry name" value="HAD-SF_hydro_IIIA"/>
</dbReference>
<evidence type="ECO:0000256" key="3">
    <source>
        <dbReference type="ARBA" id="ARBA00006171"/>
    </source>
</evidence>
<gene>
    <name evidence="5" type="ORF">C7Y71_003455</name>
</gene>
<dbReference type="NCBIfam" id="TIGR01549">
    <property type="entry name" value="HAD-SF-IA-v1"/>
    <property type="match status" value="1"/>
</dbReference>
<comment type="catalytic activity">
    <reaction evidence="1">
        <text>2-phosphoglycolate + H2O = glycolate + phosphate</text>
        <dbReference type="Rhea" id="RHEA:14369"/>
        <dbReference type="ChEBI" id="CHEBI:15377"/>
        <dbReference type="ChEBI" id="CHEBI:29805"/>
        <dbReference type="ChEBI" id="CHEBI:43474"/>
        <dbReference type="ChEBI" id="CHEBI:58033"/>
        <dbReference type="EC" id="3.1.3.18"/>
    </reaction>
</comment>
<dbReference type="EC" id="3.1.3.18" evidence="4"/>
<evidence type="ECO:0000256" key="4">
    <source>
        <dbReference type="ARBA" id="ARBA00013078"/>
    </source>
</evidence>
<dbReference type="PANTHER" id="PTHR43434">
    <property type="entry name" value="PHOSPHOGLYCOLATE PHOSPHATASE"/>
    <property type="match status" value="1"/>
</dbReference>
<comment type="similarity">
    <text evidence="3">Belongs to the HAD-like hydrolase superfamily. CbbY/CbbZ/Gph/YieH family.</text>
</comment>
<evidence type="ECO:0000313" key="5">
    <source>
        <dbReference type="EMBL" id="QFQ13693.1"/>
    </source>
</evidence>
<protein>
    <recommendedName>
        <fullName evidence="4">phosphoglycolate phosphatase</fullName>
        <ecNumber evidence="4">3.1.3.18</ecNumber>
    </recommendedName>
</protein>
<keyword evidence="5" id="KW-0378">Hydrolase</keyword>
<dbReference type="InterPro" id="IPR041492">
    <property type="entry name" value="HAD_2"/>
</dbReference>
<dbReference type="NCBIfam" id="TIGR01662">
    <property type="entry name" value="HAD-SF-IIIA"/>
    <property type="match status" value="1"/>
</dbReference>
<dbReference type="InterPro" id="IPR050155">
    <property type="entry name" value="HAD-like_hydrolase_sf"/>
</dbReference>
<accession>A0A5P8E9T9</accession>
<dbReference type="PRINTS" id="PR00413">
    <property type="entry name" value="HADHALOGNASE"/>
</dbReference>